<keyword evidence="3" id="KW-1185">Reference proteome</keyword>
<sequence>MIRTLRRAALVLSLSVLATSPAYAGDLAIDLSGIRVAEGHLMVSLVDSAAGWDDQAPPRQATRVAAVEGTTRVVFENVSPGTYGVMVLHDENDNGKLDTNIVGMPIEGYGFSNNPRVMRKPTWAEARFELAADGATIAIALR</sequence>
<dbReference type="Proteomes" id="UP000294796">
    <property type="component" value="Unassembled WGS sequence"/>
</dbReference>
<dbReference type="OrthoDB" id="9788332at2"/>
<feature type="chain" id="PRO_5020849826" evidence="1">
    <location>
        <begin position="25"/>
        <end position="142"/>
    </location>
</feature>
<proteinExistence type="predicted"/>
<dbReference type="AlphaFoldDB" id="A0A4R5TRN3"/>
<comment type="caution">
    <text evidence="2">The sequence shown here is derived from an EMBL/GenBank/DDBJ whole genome shotgun (WGS) entry which is preliminary data.</text>
</comment>
<dbReference type="InterPro" id="IPR018673">
    <property type="entry name" value="DUF2141"/>
</dbReference>
<evidence type="ECO:0000313" key="2">
    <source>
        <dbReference type="EMBL" id="TDK23735.1"/>
    </source>
</evidence>
<organism evidence="2 3">
    <name type="scientific">Luteimonas aestuarii</name>
    <dbReference type="NCBI Taxonomy" id="453837"/>
    <lineage>
        <taxon>Bacteria</taxon>
        <taxon>Pseudomonadati</taxon>
        <taxon>Pseudomonadota</taxon>
        <taxon>Gammaproteobacteria</taxon>
        <taxon>Lysobacterales</taxon>
        <taxon>Lysobacteraceae</taxon>
        <taxon>Luteimonas</taxon>
    </lineage>
</organism>
<keyword evidence="1" id="KW-0732">Signal</keyword>
<name>A0A4R5TRN3_9GAMM</name>
<gene>
    <name evidence="2" type="ORF">E2F46_09375</name>
</gene>
<protein>
    <submittedName>
        <fullName evidence="2">DUF2141 domain-containing protein</fullName>
    </submittedName>
</protein>
<feature type="signal peptide" evidence="1">
    <location>
        <begin position="1"/>
        <end position="24"/>
    </location>
</feature>
<accession>A0A4R5TRN3</accession>
<dbReference type="EMBL" id="SMTF01000006">
    <property type="protein sequence ID" value="TDK23735.1"/>
    <property type="molecule type" value="Genomic_DNA"/>
</dbReference>
<dbReference type="Pfam" id="PF09912">
    <property type="entry name" value="DUF2141"/>
    <property type="match status" value="1"/>
</dbReference>
<reference evidence="2 3" key="1">
    <citation type="submission" date="2019-03" db="EMBL/GenBank/DDBJ databases">
        <title>Luteimonas zhaokaii sp.nov., isolated from the rectal contents of Plateau pika in Yushu, Qinghai Province, China.</title>
        <authorList>
            <person name="Zhang G."/>
        </authorList>
    </citation>
    <scope>NUCLEOTIDE SEQUENCE [LARGE SCALE GENOMIC DNA]</scope>
    <source>
        <strain evidence="2 3">B9</strain>
    </source>
</reference>
<evidence type="ECO:0000313" key="3">
    <source>
        <dbReference type="Proteomes" id="UP000294796"/>
    </source>
</evidence>
<dbReference type="RefSeq" id="WP_133321832.1">
    <property type="nucleotide sequence ID" value="NZ_SMTF01000006.1"/>
</dbReference>
<evidence type="ECO:0000256" key="1">
    <source>
        <dbReference type="SAM" id="SignalP"/>
    </source>
</evidence>